<dbReference type="GO" id="GO:0010340">
    <property type="term" value="F:carboxyl-O-methyltransferase activity"/>
    <property type="evidence" value="ECO:0007669"/>
    <property type="project" value="UniProtKB-UniRule"/>
</dbReference>
<dbReference type="SUPFAM" id="SSF53335">
    <property type="entry name" value="S-adenosyl-L-methionine-dependent methyltransferases"/>
    <property type="match status" value="1"/>
</dbReference>
<dbReference type="PANTHER" id="PTHR13090:SF1">
    <property type="entry name" value="ARGININE-HYDROXYLASE NDUFAF5, MITOCHONDRIAL"/>
    <property type="match status" value="1"/>
</dbReference>
<dbReference type="RefSeq" id="WP_229723947.1">
    <property type="nucleotide sequence ID" value="NZ_BMDP01000001.1"/>
</dbReference>
<dbReference type="EMBL" id="BMDP01000001">
    <property type="protein sequence ID" value="GGI53773.1"/>
    <property type="molecule type" value="Genomic_DNA"/>
</dbReference>
<keyword evidence="5 8" id="KW-0808">Transferase</keyword>
<feature type="domain" description="Methyltransferase type 11" evidence="9">
    <location>
        <begin position="60"/>
        <end position="176"/>
    </location>
</feature>
<name>A0A8J3F5N0_9BURK</name>
<dbReference type="GO" id="GO:0009102">
    <property type="term" value="P:biotin biosynthetic process"/>
    <property type="evidence" value="ECO:0007669"/>
    <property type="project" value="UniProtKB-UniRule"/>
</dbReference>
<reference evidence="10" key="2">
    <citation type="submission" date="2020-09" db="EMBL/GenBank/DDBJ databases">
        <authorList>
            <person name="Sun Q."/>
            <person name="Sedlacek I."/>
        </authorList>
    </citation>
    <scope>NUCLEOTIDE SEQUENCE</scope>
    <source>
        <strain evidence="10">CCM 7664</strain>
    </source>
</reference>
<dbReference type="AlphaFoldDB" id="A0A8J3F5N0"/>
<proteinExistence type="inferred from homology"/>
<evidence type="ECO:0000256" key="5">
    <source>
        <dbReference type="ARBA" id="ARBA00022679"/>
    </source>
</evidence>
<protein>
    <recommendedName>
        <fullName evidence="3 8">Malonyl-[acyl-carrier protein] O-methyltransferase</fullName>
        <shortName evidence="8">Malonyl-ACP O-methyltransferase</shortName>
        <ecNumber evidence="3 8">2.1.1.197</ecNumber>
    </recommendedName>
    <alternativeName>
        <fullName evidence="8">Biotin synthesis protein BioC</fullName>
    </alternativeName>
</protein>
<evidence type="ECO:0000256" key="8">
    <source>
        <dbReference type="HAMAP-Rule" id="MF_00835"/>
    </source>
</evidence>
<dbReference type="InterPro" id="IPR013216">
    <property type="entry name" value="Methyltransf_11"/>
</dbReference>
<organism evidence="10 11">
    <name type="scientific">Oxalicibacterium solurbis</name>
    <dbReference type="NCBI Taxonomy" id="69280"/>
    <lineage>
        <taxon>Bacteria</taxon>
        <taxon>Pseudomonadati</taxon>
        <taxon>Pseudomonadota</taxon>
        <taxon>Betaproteobacteria</taxon>
        <taxon>Burkholderiales</taxon>
        <taxon>Oxalobacteraceae</taxon>
        <taxon>Oxalicibacterium</taxon>
    </lineage>
</organism>
<keyword evidence="6 8" id="KW-0949">S-adenosyl-L-methionine</keyword>
<dbReference type="Pfam" id="PF08241">
    <property type="entry name" value="Methyltransf_11"/>
    <property type="match status" value="1"/>
</dbReference>
<dbReference type="GO" id="GO:0032259">
    <property type="term" value="P:methylation"/>
    <property type="evidence" value="ECO:0007669"/>
    <property type="project" value="UniProtKB-KW"/>
</dbReference>
<dbReference type="Gene3D" id="3.40.50.150">
    <property type="entry name" value="Vaccinia Virus protein VP39"/>
    <property type="match status" value="1"/>
</dbReference>
<comment type="pathway">
    <text evidence="2 8">Cofactor biosynthesis; biotin biosynthesis.</text>
</comment>
<comment type="function">
    <text evidence="8">Converts the free carboxyl group of a malonyl-thioester to its methyl ester by transfer of a methyl group from S-adenosyl-L-methionine (SAM). It allows to synthesize pimeloyl-ACP via the fatty acid synthetic pathway.</text>
</comment>
<evidence type="ECO:0000256" key="7">
    <source>
        <dbReference type="ARBA" id="ARBA00022756"/>
    </source>
</evidence>
<dbReference type="InterPro" id="IPR029063">
    <property type="entry name" value="SAM-dependent_MTases_sf"/>
</dbReference>
<evidence type="ECO:0000256" key="4">
    <source>
        <dbReference type="ARBA" id="ARBA00022603"/>
    </source>
</evidence>
<evidence type="ECO:0000259" key="9">
    <source>
        <dbReference type="Pfam" id="PF08241"/>
    </source>
</evidence>
<gene>
    <name evidence="8 10" type="primary">bioC</name>
    <name evidence="10" type="ORF">GCM10011430_09470</name>
</gene>
<comment type="similarity">
    <text evidence="8">Belongs to the methyltransferase superfamily.</text>
</comment>
<dbReference type="UniPathway" id="UPA00078"/>
<dbReference type="GO" id="GO:0102130">
    <property type="term" value="F:malonyl-CoA methyltransferase activity"/>
    <property type="evidence" value="ECO:0007669"/>
    <property type="project" value="UniProtKB-EC"/>
</dbReference>
<dbReference type="GO" id="GO:0008757">
    <property type="term" value="F:S-adenosylmethionine-dependent methyltransferase activity"/>
    <property type="evidence" value="ECO:0007669"/>
    <property type="project" value="InterPro"/>
</dbReference>
<accession>A0A8J3F5N0</accession>
<evidence type="ECO:0000256" key="2">
    <source>
        <dbReference type="ARBA" id="ARBA00004746"/>
    </source>
</evidence>
<reference evidence="10" key="1">
    <citation type="journal article" date="2014" name="Int. J. Syst. Evol. Microbiol.">
        <title>Complete genome sequence of Corynebacterium casei LMG S-19264T (=DSM 44701T), isolated from a smear-ripened cheese.</title>
        <authorList>
            <consortium name="US DOE Joint Genome Institute (JGI-PGF)"/>
            <person name="Walter F."/>
            <person name="Albersmeier A."/>
            <person name="Kalinowski J."/>
            <person name="Ruckert C."/>
        </authorList>
    </citation>
    <scope>NUCLEOTIDE SEQUENCE</scope>
    <source>
        <strain evidence="10">CCM 7664</strain>
    </source>
</reference>
<dbReference type="InterPro" id="IPR050602">
    <property type="entry name" value="Malonyl-ACP_OMT"/>
</dbReference>
<keyword evidence="11" id="KW-1185">Reference proteome</keyword>
<evidence type="ECO:0000313" key="11">
    <source>
        <dbReference type="Proteomes" id="UP000627205"/>
    </source>
</evidence>
<evidence type="ECO:0000256" key="6">
    <source>
        <dbReference type="ARBA" id="ARBA00022691"/>
    </source>
</evidence>
<keyword evidence="7 8" id="KW-0093">Biotin biosynthesis</keyword>
<dbReference type="CDD" id="cd02440">
    <property type="entry name" value="AdoMet_MTases"/>
    <property type="match status" value="1"/>
</dbReference>
<evidence type="ECO:0000313" key="10">
    <source>
        <dbReference type="EMBL" id="GGI53773.1"/>
    </source>
</evidence>
<dbReference type="HAMAP" id="MF_00835">
    <property type="entry name" value="BioC"/>
    <property type="match status" value="1"/>
</dbReference>
<dbReference type="PANTHER" id="PTHR13090">
    <property type="entry name" value="ARGININE-HYDROXYLASE NDUFAF5, MITOCHONDRIAL"/>
    <property type="match status" value="1"/>
</dbReference>
<sequence>MPVEHTPSDSHLSAPIDLARVRSLFDDPSRIVESQFLRREVAQRMHERLALIKIEPRHVLDAGCGEGADLAALQKRFPQAEVIGVDASVAMLSQAQSVQQEGLSALHRLLQQWLPGRNGSGGARGGLLSGNFAQLPFGVDAVDLVWSNLALHWHPQPDRVFAEWRRVLRQDGLLMFSCFGPDTFKELRAAFAAADAAPHVLPFVDMHDFGDMLVQAGFATPVMDMETLTVTYGSVERLMADVRACGGNPLDTRSRGLMGRQAWRRVTEALESMRSADGKIPLTFEIVYGHAFRPVPRTTSSGEAIIRFDLPKK</sequence>
<dbReference type="EC" id="2.1.1.197" evidence="3 8"/>
<evidence type="ECO:0000256" key="3">
    <source>
        <dbReference type="ARBA" id="ARBA00012327"/>
    </source>
</evidence>
<comment type="caution">
    <text evidence="10">The sequence shown here is derived from an EMBL/GenBank/DDBJ whole genome shotgun (WGS) entry which is preliminary data.</text>
</comment>
<evidence type="ECO:0000256" key="1">
    <source>
        <dbReference type="ARBA" id="ARBA00000852"/>
    </source>
</evidence>
<dbReference type="Proteomes" id="UP000627205">
    <property type="component" value="Unassembled WGS sequence"/>
</dbReference>
<comment type="catalytic activity">
    <reaction evidence="1 8">
        <text>malonyl-[ACP] + S-adenosyl-L-methionine = malonyl-[ACP] methyl ester + S-adenosyl-L-homocysteine</text>
        <dbReference type="Rhea" id="RHEA:17105"/>
        <dbReference type="Rhea" id="RHEA-COMP:9623"/>
        <dbReference type="Rhea" id="RHEA-COMP:9954"/>
        <dbReference type="ChEBI" id="CHEBI:57856"/>
        <dbReference type="ChEBI" id="CHEBI:59789"/>
        <dbReference type="ChEBI" id="CHEBI:78449"/>
        <dbReference type="ChEBI" id="CHEBI:78845"/>
        <dbReference type="EC" id="2.1.1.197"/>
    </reaction>
</comment>
<keyword evidence="4 8" id="KW-0489">Methyltransferase</keyword>
<dbReference type="InterPro" id="IPR011814">
    <property type="entry name" value="BioC"/>
</dbReference>